<accession>A0A438DE61</accession>
<evidence type="ECO:0000313" key="1">
    <source>
        <dbReference type="EMBL" id="RVW33775.1"/>
    </source>
</evidence>
<proteinExistence type="predicted"/>
<dbReference type="AlphaFoldDB" id="A0A438DE61"/>
<dbReference type="InterPro" id="IPR006740">
    <property type="entry name" value="DUF604"/>
</dbReference>
<organism evidence="1 2">
    <name type="scientific">Vitis vinifera</name>
    <name type="common">Grape</name>
    <dbReference type="NCBI Taxonomy" id="29760"/>
    <lineage>
        <taxon>Eukaryota</taxon>
        <taxon>Viridiplantae</taxon>
        <taxon>Streptophyta</taxon>
        <taxon>Embryophyta</taxon>
        <taxon>Tracheophyta</taxon>
        <taxon>Spermatophyta</taxon>
        <taxon>Magnoliopsida</taxon>
        <taxon>eudicotyledons</taxon>
        <taxon>Gunneridae</taxon>
        <taxon>Pentapetalae</taxon>
        <taxon>rosids</taxon>
        <taxon>Vitales</taxon>
        <taxon>Vitaceae</taxon>
        <taxon>Viteae</taxon>
        <taxon>Vitis</taxon>
    </lineage>
</organism>
<dbReference type="Pfam" id="PF04646">
    <property type="entry name" value="DUF604"/>
    <property type="match status" value="1"/>
</dbReference>
<comment type="caution">
    <text evidence="1">The sequence shown here is derived from an EMBL/GenBank/DDBJ whole genome shotgun (WGS) entry which is preliminary data.</text>
</comment>
<evidence type="ECO:0000313" key="2">
    <source>
        <dbReference type="Proteomes" id="UP000288805"/>
    </source>
</evidence>
<protein>
    <submittedName>
        <fullName evidence="1">Uncharacterized protein</fullName>
    </submittedName>
</protein>
<name>A0A438DE61_VITVI</name>
<gene>
    <name evidence="1" type="ORF">CK203_074901</name>
</gene>
<dbReference type="PANTHER" id="PTHR10811">
    <property type="entry name" value="FRINGE-RELATED"/>
    <property type="match status" value="1"/>
</dbReference>
<reference evidence="1 2" key="1">
    <citation type="journal article" date="2018" name="PLoS Genet.">
        <title>Population sequencing reveals clonal diversity and ancestral inbreeding in the grapevine cultivar Chardonnay.</title>
        <authorList>
            <person name="Roach M.J."/>
            <person name="Johnson D.L."/>
            <person name="Bohlmann J."/>
            <person name="van Vuuren H.J."/>
            <person name="Jones S.J."/>
            <person name="Pretorius I.S."/>
            <person name="Schmidt S.A."/>
            <person name="Borneman A.R."/>
        </authorList>
    </citation>
    <scope>NUCLEOTIDE SEQUENCE [LARGE SCALE GENOMIC DNA]</scope>
    <source>
        <strain evidence="2">cv. Chardonnay</strain>
        <tissue evidence="1">Leaf</tissue>
    </source>
</reference>
<dbReference type="EMBL" id="QGNW01001665">
    <property type="protein sequence ID" value="RVW33775.1"/>
    <property type="molecule type" value="Genomic_DNA"/>
</dbReference>
<sequence length="238" mass="26674">MWADWAMKGPTFLISCLGSEVRRRRGVNVALLERNVAETSPPYQVSGDTSGFKYPSWSGSASAVRIARIVKESFELGLENVDPGRTLQQSICYDFSRNRSVSVAWGYSVQLYPSLVTTKSWKRPFRHFKRGGVGLPALYVQHPAHESGAVKGLQPVSLCPALAVHSFNVSAFQLRPESWEKVINLSLYFSLCIINLFTGVDSVAWLARRRQCCEWSTVQMEVESVVQVKIRECSHGRS</sequence>
<dbReference type="Proteomes" id="UP000288805">
    <property type="component" value="Unassembled WGS sequence"/>
</dbReference>